<evidence type="ECO:0000313" key="1">
    <source>
        <dbReference type="EMBL" id="AEK09565.1"/>
    </source>
</evidence>
<dbReference type="RefSeq" id="YP_009637097.1">
    <property type="nucleotide sequence ID" value="NC_042322.1"/>
</dbReference>
<accession>G1D471</accession>
<dbReference type="OrthoDB" id="23083at10239"/>
<sequence length="100" mass="11149">MGVMPEKEGEMPKEYIGRAPQEHGSIKVAWGKDCSTVQISVAGPVGWRLEMLDALPGYVPAEVDYDNGLDWHFTVSHRAEINDLIRALRKARDQALGKDE</sequence>
<proteinExistence type="predicted"/>
<organism evidence="1 2">
    <name type="scientific">Mycobacterium phage LittleE</name>
    <dbReference type="NCBI Taxonomy" id="2922212"/>
    <lineage>
        <taxon>Viruses</taxon>
        <taxon>Duplodnaviria</taxon>
        <taxon>Heunggongvirae</taxon>
        <taxon>Uroviricota</taxon>
        <taxon>Caudoviricetes</taxon>
        <taxon>Omegavirus</taxon>
        <taxon>Omegavirus littlee</taxon>
    </lineage>
</organism>
<dbReference type="EMBL" id="JF937101">
    <property type="protein sequence ID" value="AEK09565.1"/>
    <property type="molecule type" value="Genomic_DNA"/>
</dbReference>
<gene>
    <name evidence="1" type="primary">186</name>
    <name evidence="1" type="ORF">LITTLEE_186</name>
</gene>
<protein>
    <submittedName>
        <fullName evidence="1">Uncharacterized protein</fullName>
    </submittedName>
</protein>
<dbReference type="GeneID" id="40233843"/>
<name>G1D471_9CAUD</name>
<keyword evidence="2" id="KW-1185">Reference proteome</keyword>
<reference evidence="1 2" key="1">
    <citation type="journal article" date="2012" name="J. Virol.">
        <title>Complete Genome Sequences of 138 Mycobacteriophages.</title>
        <authorList>
            <consortium name="the Science Education Alliance Phage Hunters Advancing Genomics and Evolutionary Science Program"/>
            <consortium name="the KwaZulu-Natal Research Institute for Tuberculosis and HIV Mycobacterial Genetics Course Students"/>
            <consortium name="the Phage Hunters Integrating Research and Education Program"/>
            <person name="Hatfull G.F."/>
        </authorList>
    </citation>
    <scope>NUCLEOTIDE SEQUENCE [LARGE SCALE GENOMIC DNA]</scope>
    <source>
        <strain evidence="1">LittleE</strain>
    </source>
</reference>
<dbReference type="Proteomes" id="UP000008414">
    <property type="component" value="Segment"/>
</dbReference>
<evidence type="ECO:0000313" key="2">
    <source>
        <dbReference type="Proteomes" id="UP000008414"/>
    </source>
</evidence>